<dbReference type="PANTHER" id="PTHR30482">
    <property type="entry name" value="HIGH-AFFINITY BRANCHED-CHAIN AMINO ACID TRANSPORT SYSTEM PERMEASE"/>
    <property type="match status" value="1"/>
</dbReference>
<feature type="transmembrane region" description="Helical" evidence="6">
    <location>
        <begin position="99"/>
        <end position="121"/>
    </location>
</feature>
<dbReference type="PANTHER" id="PTHR30482:SF10">
    <property type="entry name" value="HIGH-AFFINITY BRANCHED-CHAIN AMINO ACID TRANSPORT PROTEIN BRAE"/>
    <property type="match status" value="1"/>
</dbReference>
<dbReference type="InterPro" id="IPR001851">
    <property type="entry name" value="ABC_transp_permease"/>
</dbReference>
<evidence type="ECO:0000256" key="5">
    <source>
        <dbReference type="ARBA" id="ARBA00023136"/>
    </source>
</evidence>
<accession>A0A515DAY8</accession>
<dbReference type="Proteomes" id="UP000316798">
    <property type="component" value="Chromosome"/>
</dbReference>
<feature type="transmembrane region" description="Helical" evidence="6">
    <location>
        <begin position="34"/>
        <end position="59"/>
    </location>
</feature>
<feature type="transmembrane region" description="Helical" evidence="6">
    <location>
        <begin position="200"/>
        <end position="220"/>
    </location>
</feature>
<feature type="transmembrane region" description="Helical" evidence="6">
    <location>
        <begin position="141"/>
        <end position="163"/>
    </location>
</feature>
<dbReference type="Pfam" id="PF02653">
    <property type="entry name" value="BPD_transp_2"/>
    <property type="match status" value="1"/>
</dbReference>
<keyword evidence="5 6" id="KW-0472">Membrane</keyword>
<sequence length="322" mass="33599">MTGITSYLVFFLIQALVFVVVCLGLNLQWGYTGLFNIGVSGFFLVGAYAFAILCGPPYASHLGGYGLPFLVGLAGSVVASGLVAFIVGIPTLRLREDYLAIVTIGIGSILQLIALNAHLLTGGSQGVTSIPRPLPGLVGGVFSRNLLMLALMVVVVLILYGALEAMVRSPWGRVLKAIREDEQAAASLGKNAFGFRLQSFVIGSAIMGLGGALYASFIGFISPEDFLPILTFQIWSMLIVGGSGNNKGAVLGAVLMWAVWTLSGSAAQVLLPATLQVKGGAAQIMLIGLMLMLMLVFRPRGLIGEEAVVSHGAEIEAPGKSG</sequence>
<gene>
    <name evidence="7" type="ORF">EUB48_10035</name>
</gene>
<keyword evidence="8" id="KW-1185">Reference proteome</keyword>
<keyword evidence="4 6" id="KW-1133">Transmembrane helix</keyword>
<feature type="transmembrane region" description="Helical" evidence="6">
    <location>
        <begin position="277"/>
        <end position="297"/>
    </location>
</feature>
<dbReference type="OrthoDB" id="9814461at2"/>
<dbReference type="GO" id="GO:0005886">
    <property type="term" value="C:plasma membrane"/>
    <property type="evidence" value="ECO:0007669"/>
    <property type="project" value="UniProtKB-SubCell"/>
</dbReference>
<evidence type="ECO:0000313" key="8">
    <source>
        <dbReference type="Proteomes" id="UP000316798"/>
    </source>
</evidence>
<keyword evidence="3 6" id="KW-0812">Transmembrane</keyword>
<evidence type="ECO:0000256" key="1">
    <source>
        <dbReference type="ARBA" id="ARBA00004651"/>
    </source>
</evidence>
<dbReference type="AlphaFoldDB" id="A0A515DAY8"/>
<proteinExistence type="predicted"/>
<comment type="subcellular location">
    <subcellularLocation>
        <location evidence="1">Cell membrane</location>
        <topology evidence="1">Multi-pass membrane protein</topology>
    </subcellularLocation>
</comment>
<name>A0A515DAY8_9BURK</name>
<dbReference type="CDD" id="cd06581">
    <property type="entry name" value="TM_PBP1_LivM_like"/>
    <property type="match status" value="1"/>
</dbReference>
<reference evidence="7 8" key="1">
    <citation type="submission" date="2019-01" db="EMBL/GenBank/DDBJ databases">
        <title>Genomic insights into a novel species Rhodoferax sp.</title>
        <authorList>
            <person name="Jin L."/>
        </authorList>
    </citation>
    <scope>NUCLEOTIDE SEQUENCE [LARGE SCALE GENOMIC DNA]</scope>
    <source>
        <strain evidence="7 8">CHu59-6-5</strain>
    </source>
</reference>
<evidence type="ECO:0000256" key="6">
    <source>
        <dbReference type="SAM" id="Phobius"/>
    </source>
</evidence>
<feature type="transmembrane region" description="Helical" evidence="6">
    <location>
        <begin position="249"/>
        <end position="271"/>
    </location>
</feature>
<feature type="transmembrane region" description="Helical" evidence="6">
    <location>
        <begin position="6"/>
        <end position="27"/>
    </location>
</feature>
<dbReference type="RefSeq" id="WP_142818757.1">
    <property type="nucleotide sequence ID" value="NZ_CP035503.1"/>
</dbReference>
<feature type="transmembrane region" description="Helical" evidence="6">
    <location>
        <begin position="226"/>
        <end position="242"/>
    </location>
</feature>
<evidence type="ECO:0000313" key="7">
    <source>
        <dbReference type="EMBL" id="QDL37569.1"/>
    </source>
</evidence>
<dbReference type="EMBL" id="CP035503">
    <property type="protein sequence ID" value="QDL37569.1"/>
    <property type="molecule type" value="Genomic_DNA"/>
</dbReference>
<feature type="transmembrane region" description="Helical" evidence="6">
    <location>
        <begin position="65"/>
        <end position="87"/>
    </location>
</feature>
<organism evidence="7 8">
    <name type="scientific">Rhodoferax sediminis</name>
    <dbReference type="NCBI Taxonomy" id="2509614"/>
    <lineage>
        <taxon>Bacteria</taxon>
        <taxon>Pseudomonadati</taxon>
        <taxon>Pseudomonadota</taxon>
        <taxon>Betaproteobacteria</taxon>
        <taxon>Burkholderiales</taxon>
        <taxon>Comamonadaceae</taxon>
        <taxon>Rhodoferax</taxon>
    </lineage>
</organism>
<evidence type="ECO:0000256" key="3">
    <source>
        <dbReference type="ARBA" id="ARBA00022692"/>
    </source>
</evidence>
<dbReference type="InterPro" id="IPR043428">
    <property type="entry name" value="LivM-like"/>
</dbReference>
<keyword evidence="2" id="KW-1003">Cell membrane</keyword>
<evidence type="ECO:0000256" key="2">
    <source>
        <dbReference type="ARBA" id="ARBA00022475"/>
    </source>
</evidence>
<protein>
    <submittedName>
        <fullName evidence="7">Branched-chain amino acid ABC transporter permease</fullName>
    </submittedName>
</protein>
<dbReference type="GO" id="GO:0015658">
    <property type="term" value="F:branched-chain amino acid transmembrane transporter activity"/>
    <property type="evidence" value="ECO:0007669"/>
    <property type="project" value="InterPro"/>
</dbReference>
<dbReference type="KEGG" id="rhf:EUB48_10035"/>
<evidence type="ECO:0000256" key="4">
    <source>
        <dbReference type="ARBA" id="ARBA00022989"/>
    </source>
</evidence>